<dbReference type="InterPro" id="IPR028036">
    <property type="entry name" value="DMAC1-like_dom"/>
</dbReference>
<evidence type="ECO:0000313" key="3">
    <source>
        <dbReference type="EMBL" id="KAL2814713.1"/>
    </source>
</evidence>
<dbReference type="Pfam" id="PF15055">
    <property type="entry name" value="DMAC1_Dmo2"/>
    <property type="match status" value="1"/>
</dbReference>
<evidence type="ECO:0000259" key="2">
    <source>
        <dbReference type="Pfam" id="PF15055"/>
    </source>
</evidence>
<gene>
    <name evidence="3" type="ORF">BDW59DRAFT_167067</name>
</gene>
<dbReference type="PANTHER" id="PTHR28048">
    <property type="entry name" value="ACR195WP"/>
    <property type="match status" value="1"/>
</dbReference>
<proteinExistence type="predicted"/>
<organism evidence="3 4">
    <name type="scientific">Aspergillus cavernicola</name>
    <dbReference type="NCBI Taxonomy" id="176166"/>
    <lineage>
        <taxon>Eukaryota</taxon>
        <taxon>Fungi</taxon>
        <taxon>Dikarya</taxon>
        <taxon>Ascomycota</taxon>
        <taxon>Pezizomycotina</taxon>
        <taxon>Eurotiomycetes</taxon>
        <taxon>Eurotiomycetidae</taxon>
        <taxon>Eurotiales</taxon>
        <taxon>Aspergillaceae</taxon>
        <taxon>Aspergillus</taxon>
        <taxon>Aspergillus subgen. Nidulantes</taxon>
    </lineage>
</organism>
<evidence type="ECO:0000256" key="1">
    <source>
        <dbReference type="SAM" id="Phobius"/>
    </source>
</evidence>
<comment type="caution">
    <text evidence="3">The sequence shown here is derived from an EMBL/GenBank/DDBJ whole genome shotgun (WGS) entry which is preliminary data.</text>
</comment>
<dbReference type="PANTHER" id="PTHR28048:SF1">
    <property type="entry name" value="ACR195WP"/>
    <property type="match status" value="1"/>
</dbReference>
<keyword evidence="1" id="KW-1133">Transmembrane helix</keyword>
<keyword evidence="1" id="KW-0472">Membrane</keyword>
<sequence length="90" mass="9798">MAPSPKDFQSEPRSRLSEDLYDDCLSCKVTGSAAFIGLGVYSYVTGMSNLRKQEKAIMMSPTKYKMGSRRLGLATISAALVGMGVWRAVN</sequence>
<dbReference type="InterPro" id="IPR053092">
    <property type="entry name" value="Mitochondrial_unc_protein"/>
</dbReference>
<dbReference type="EMBL" id="JBFXLS010000121">
    <property type="protein sequence ID" value="KAL2814713.1"/>
    <property type="molecule type" value="Genomic_DNA"/>
</dbReference>
<feature type="transmembrane region" description="Helical" evidence="1">
    <location>
        <begin position="71"/>
        <end position="89"/>
    </location>
</feature>
<protein>
    <recommendedName>
        <fullName evidence="2">Distal membrane-arm assembly complex protein 1-like domain-containing protein</fullName>
    </recommendedName>
</protein>
<feature type="transmembrane region" description="Helical" evidence="1">
    <location>
        <begin position="29"/>
        <end position="50"/>
    </location>
</feature>
<reference evidence="3 4" key="1">
    <citation type="submission" date="2024-07" db="EMBL/GenBank/DDBJ databases">
        <title>Section-level genome sequencing and comparative genomics of Aspergillus sections Usti and Cavernicolus.</title>
        <authorList>
            <consortium name="Lawrence Berkeley National Laboratory"/>
            <person name="Nybo J.L."/>
            <person name="Vesth T.C."/>
            <person name="Theobald S."/>
            <person name="Frisvad J.C."/>
            <person name="Larsen T.O."/>
            <person name="Kjaerboelling I."/>
            <person name="Rothschild-Mancinelli K."/>
            <person name="Lyhne E.K."/>
            <person name="Kogle M.E."/>
            <person name="Barry K."/>
            <person name="Clum A."/>
            <person name="Na H."/>
            <person name="Ledsgaard L."/>
            <person name="Lin J."/>
            <person name="Lipzen A."/>
            <person name="Kuo A."/>
            <person name="Riley R."/>
            <person name="Mondo S."/>
            <person name="LaButti K."/>
            <person name="Haridas S."/>
            <person name="Pangalinan J."/>
            <person name="Salamov A.A."/>
            <person name="Simmons B.A."/>
            <person name="Magnuson J.K."/>
            <person name="Chen J."/>
            <person name="Drula E."/>
            <person name="Henrissat B."/>
            <person name="Wiebenga A."/>
            <person name="Lubbers R.J."/>
            <person name="Gomes A.C."/>
            <person name="Makela M.R."/>
            <person name="Stajich J."/>
            <person name="Grigoriev I.V."/>
            <person name="Mortensen U.H."/>
            <person name="De vries R.P."/>
            <person name="Baker S.E."/>
            <person name="Andersen M.R."/>
        </authorList>
    </citation>
    <scope>NUCLEOTIDE SEQUENCE [LARGE SCALE GENOMIC DNA]</scope>
    <source>
        <strain evidence="3 4">CBS 600.67</strain>
    </source>
</reference>
<keyword evidence="4" id="KW-1185">Reference proteome</keyword>
<feature type="domain" description="Distal membrane-arm assembly complex protein 1-like" evidence="2">
    <location>
        <begin position="23"/>
        <end position="60"/>
    </location>
</feature>
<dbReference type="Proteomes" id="UP001610335">
    <property type="component" value="Unassembled WGS sequence"/>
</dbReference>
<name>A0ABR4HGV3_9EURO</name>
<evidence type="ECO:0000313" key="4">
    <source>
        <dbReference type="Proteomes" id="UP001610335"/>
    </source>
</evidence>
<accession>A0ABR4HGV3</accession>
<keyword evidence="1" id="KW-0812">Transmembrane</keyword>